<evidence type="ECO:0008006" key="4">
    <source>
        <dbReference type="Google" id="ProtNLM"/>
    </source>
</evidence>
<comment type="caution">
    <text evidence="2">The sequence shown here is derived from an EMBL/GenBank/DDBJ whole genome shotgun (WGS) entry which is preliminary data.</text>
</comment>
<proteinExistence type="predicted"/>
<gene>
    <name evidence="2" type="ORF">GFD18_03210</name>
</gene>
<organism evidence="2 3">
    <name type="scientific">Bifidobacterium saimiriisciurei</name>
    <dbReference type="NCBI Taxonomy" id="2661627"/>
    <lineage>
        <taxon>Bacteria</taxon>
        <taxon>Bacillati</taxon>
        <taxon>Actinomycetota</taxon>
        <taxon>Actinomycetes</taxon>
        <taxon>Bifidobacteriales</taxon>
        <taxon>Bifidobacteriaceae</taxon>
        <taxon>Bifidobacterium</taxon>
    </lineage>
</organism>
<feature type="compositionally biased region" description="Low complexity" evidence="1">
    <location>
        <begin position="12"/>
        <end position="23"/>
    </location>
</feature>
<evidence type="ECO:0000256" key="1">
    <source>
        <dbReference type="SAM" id="MobiDB-lite"/>
    </source>
</evidence>
<dbReference type="RefSeq" id="WP_163228256.1">
    <property type="nucleotide sequence ID" value="NZ_WHZU01000004.1"/>
</dbReference>
<protein>
    <recommendedName>
        <fullName evidence="4">Mobilization protein</fullName>
    </recommendedName>
</protein>
<keyword evidence="3" id="KW-1185">Reference proteome</keyword>
<dbReference type="Proteomes" id="UP000475155">
    <property type="component" value="Unassembled WGS sequence"/>
</dbReference>
<evidence type="ECO:0000313" key="3">
    <source>
        <dbReference type="Proteomes" id="UP000475155"/>
    </source>
</evidence>
<name>A0ABX0CA66_9BIFI</name>
<feature type="region of interest" description="Disordered" evidence="1">
    <location>
        <begin position="1"/>
        <end position="30"/>
    </location>
</feature>
<reference evidence="2 3" key="1">
    <citation type="submission" date="2019-10" db="EMBL/GenBank/DDBJ databases">
        <title>Bifidobacterium from non-human primates.</title>
        <authorList>
            <person name="Modesto M."/>
        </authorList>
    </citation>
    <scope>NUCLEOTIDE SEQUENCE [LARGE SCALE GENOMIC DNA]</scope>
    <source>
        <strain evidence="2 3">SMA1</strain>
    </source>
</reference>
<evidence type="ECO:0000313" key="2">
    <source>
        <dbReference type="EMBL" id="NEH11104.1"/>
    </source>
</evidence>
<accession>A0ABX0CA66</accession>
<dbReference type="EMBL" id="WHZU01000004">
    <property type="protein sequence ID" value="NEH11104.1"/>
    <property type="molecule type" value="Genomic_DNA"/>
</dbReference>
<sequence length="163" mass="18412">MRLSSDGRRTMARSMSAQRSSAGARREPADRRLTVRFPRRRFEQLDVFSGGMPRARFVRQCVESRLDELLGEPHTPVAQPAEWSPFDDRELARLALTVNRIGVNWNQLVRATNAGKPLPAGAFTADDVARFGEVWRDMRRMFADAGMPLGYGESAGHRRGRVK</sequence>